<feature type="domain" description="4Fe-4S" evidence="5">
    <location>
        <begin position="155"/>
        <end position="231"/>
    </location>
</feature>
<dbReference type="Pfam" id="PF03205">
    <property type="entry name" value="MobB"/>
    <property type="match status" value="1"/>
</dbReference>
<keyword evidence="7" id="KW-1185">Reference proteome</keyword>
<gene>
    <name evidence="6" type="primary">mobB</name>
    <name evidence="6" type="ORF">QPL79_08370</name>
</gene>
<dbReference type="InterPro" id="IPR027417">
    <property type="entry name" value="P-loop_NTPase"/>
</dbReference>
<dbReference type="GO" id="GO:0046872">
    <property type="term" value="F:metal ion binding"/>
    <property type="evidence" value="ECO:0007669"/>
    <property type="project" value="UniProtKB-KW"/>
</dbReference>
<dbReference type="Gene3D" id="3.40.50.300">
    <property type="entry name" value="P-loop containing nucleotide triphosphate hydrolases"/>
    <property type="match status" value="1"/>
</dbReference>
<reference evidence="6 7" key="1">
    <citation type="submission" date="2023-05" db="EMBL/GenBank/DDBJ databases">
        <title>A new hyperthermophilic archaea 'Ignisphaera cupida' sp. nov. and description of the family 'Ignisphaeraceae' fam. nov.</title>
        <authorList>
            <person name="Podosokorskaya O.A."/>
            <person name="Elcheninov A.G."/>
            <person name="Klukina A."/>
            <person name="Merkel A.Y."/>
        </authorList>
    </citation>
    <scope>NUCLEOTIDE SEQUENCE [LARGE SCALE GENOMIC DNA]</scope>
    <source>
        <strain evidence="6 7">4213-co</strain>
    </source>
</reference>
<dbReference type="GO" id="GO:0051539">
    <property type="term" value="F:4 iron, 4 sulfur cluster binding"/>
    <property type="evidence" value="ECO:0007669"/>
    <property type="project" value="UniProtKB-KW"/>
</dbReference>
<dbReference type="PROSITE" id="PS51656">
    <property type="entry name" value="4FE4S"/>
    <property type="match status" value="1"/>
</dbReference>
<keyword evidence="2" id="KW-0479">Metal-binding</keyword>
<evidence type="ECO:0000256" key="4">
    <source>
        <dbReference type="ARBA" id="ARBA00023014"/>
    </source>
</evidence>
<dbReference type="PANTHER" id="PTHR40072">
    <property type="entry name" value="MOLYBDOPTERIN-GUANINE DINUCLEOTIDE BIOSYNTHESIS ADAPTER PROTEIN-RELATED"/>
    <property type="match status" value="1"/>
</dbReference>
<organism evidence="6 7">
    <name type="scientific">Ignisphaera cupida</name>
    <dbReference type="NCBI Taxonomy" id="3050454"/>
    <lineage>
        <taxon>Archaea</taxon>
        <taxon>Thermoproteota</taxon>
        <taxon>Thermoprotei</taxon>
        <taxon>Desulfurococcales</taxon>
        <taxon>Desulfurococcaceae</taxon>
        <taxon>Ignisphaera</taxon>
    </lineage>
</organism>
<keyword evidence="1" id="KW-0004">4Fe-4S</keyword>
<dbReference type="AlphaFoldDB" id="A0ABD4Z848"/>
<dbReference type="RefSeq" id="WP_285274361.1">
    <property type="nucleotide sequence ID" value="NZ_JASNVW010000007.1"/>
</dbReference>
<keyword evidence="3" id="KW-0408">Iron</keyword>
<keyword evidence="4" id="KW-0411">Iron-sulfur</keyword>
<dbReference type="Pfam" id="PF04060">
    <property type="entry name" value="FeS"/>
    <property type="match status" value="1"/>
</dbReference>
<dbReference type="NCBIfam" id="TIGR00176">
    <property type="entry name" value="mobB"/>
    <property type="match status" value="1"/>
</dbReference>
<proteinExistence type="predicted"/>
<evidence type="ECO:0000256" key="1">
    <source>
        <dbReference type="ARBA" id="ARBA00022485"/>
    </source>
</evidence>
<comment type="caution">
    <text evidence="6">The sequence shown here is derived from an EMBL/GenBank/DDBJ whole genome shotgun (WGS) entry which is preliminary data.</text>
</comment>
<dbReference type="EMBL" id="JASNVW010000007">
    <property type="protein sequence ID" value="MDK6029375.1"/>
    <property type="molecule type" value="Genomic_DNA"/>
</dbReference>
<evidence type="ECO:0000259" key="5">
    <source>
        <dbReference type="PROSITE" id="PS51656"/>
    </source>
</evidence>
<evidence type="ECO:0000313" key="6">
    <source>
        <dbReference type="EMBL" id="MDK6029375.1"/>
    </source>
</evidence>
<evidence type="ECO:0000256" key="2">
    <source>
        <dbReference type="ARBA" id="ARBA00022723"/>
    </source>
</evidence>
<accession>A0ABD4Z848</accession>
<dbReference type="InterPro" id="IPR007202">
    <property type="entry name" value="4Fe-4S_dom"/>
</dbReference>
<evidence type="ECO:0000313" key="7">
    <source>
        <dbReference type="Proteomes" id="UP001529235"/>
    </source>
</evidence>
<dbReference type="Proteomes" id="UP001529235">
    <property type="component" value="Unassembled WGS sequence"/>
</dbReference>
<evidence type="ECO:0000256" key="3">
    <source>
        <dbReference type="ARBA" id="ARBA00023004"/>
    </source>
</evidence>
<dbReference type="InterPro" id="IPR004435">
    <property type="entry name" value="MobB_dom"/>
</dbReference>
<dbReference type="Gene3D" id="1.10.15.40">
    <property type="entry name" value="Electron transport complex subunit B, putative Fe-S cluster"/>
    <property type="match status" value="1"/>
</dbReference>
<sequence length="255" mass="28307">MISYVVKFVSFERRSGKTDIASKIVSNLKAKGYIVGVVKHSHGEIDVAEKDSFIYANAGADIVVVSSTNKGAIFYSKWVDDLPTILKYLDTPIIVVEGFKESEVGDTIAVINKIEEFELAKKLKNLIAIVAENTIADTLKKNSEVPIYTKSDVDKIAELIENKMLIHIESKTPQLNCGYCGYETCKAFAKAYAMGKTSWCPVKLDVKLMVNNKPIPLNPFVKNALKSTIEGFISSLKGVEEKKEKILIEINYTQT</sequence>
<protein>
    <submittedName>
        <fullName evidence="6">Molybdopterin-guanine dinucleotide biosynthesis protein B</fullName>
    </submittedName>
</protein>
<dbReference type="InterPro" id="IPR052539">
    <property type="entry name" value="MGD_biosynthesis_adapter"/>
</dbReference>
<dbReference type="SUPFAM" id="SSF52540">
    <property type="entry name" value="P-loop containing nucleoside triphosphate hydrolases"/>
    <property type="match status" value="1"/>
</dbReference>
<name>A0ABD4Z848_9CREN</name>
<dbReference type="PANTHER" id="PTHR40072:SF1">
    <property type="entry name" value="MOLYBDOPTERIN-GUANINE DINUCLEOTIDE BIOSYNTHESIS ADAPTER PROTEIN"/>
    <property type="match status" value="1"/>
</dbReference>